<organism evidence="2 3">
    <name type="scientific">Actinidia rufa</name>
    <dbReference type="NCBI Taxonomy" id="165716"/>
    <lineage>
        <taxon>Eukaryota</taxon>
        <taxon>Viridiplantae</taxon>
        <taxon>Streptophyta</taxon>
        <taxon>Embryophyta</taxon>
        <taxon>Tracheophyta</taxon>
        <taxon>Spermatophyta</taxon>
        <taxon>Magnoliopsida</taxon>
        <taxon>eudicotyledons</taxon>
        <taxon>Gunneridae</taxon>
        <taxon>Pentapetalae</taxon>
        <taxon>asterids</taxon>
        <taxon>Ericales</taxon>
        <taxon>Actinidiaceae</taxon>
        <taxon>Actinidia</taxon>
    </lineage>
</organism>
<gene>
    <name evidence="2" type="ORF">Acr_13g0004100</name>
</gene>
<dbReference type="Proteomes" id="UP000585474">
    <property type="component" value="Unassembled WGS sequence"/>
</dbReference>
<feature type="compositionally biased region" description="Pro residues" evidence="1">
    <location>
        <begin position="224"/>
        <end position="233"/>
    </location>
</feature>
<keyword evidence="3" id="KW-1185">Reference proteome</keyword>
<sequence>MGLDLHERKRWVGPIKFEVPLWKEAGPNVVFRRRGAGGGWSKRKMMVARGRERSVGSRCRWMVDILVVRKAVVGRIGEDKTDWWASAEREWGGGSVSGSEGGSSFGGFRRSNLGVACSPRTEVGRTVQPRQKEEDGGGEVILGRGSPIEVLMRLKILSWKVRGLVDSNKRVVIKTLLREGRVDMKIERMTSEQTSGQSKFFDQGLNNLSLEEKGDQKMSTIGIKPPPPAPGPLSPAATAVKSPSGTPSNLSLDETCEDKGSGSLKEQSKEPQSSLGNQTAQDVPDDDFGDFQTAG</sequence>
<protein>
    <submittedName>
        <fullName evidence="2">Uncharacterized protein</fullName>
    </submittedName>
</protein>
<feature type="compositionally biased region" description="Polar residues" evidence="1">
    <location>
        <begin position="241"/>
        <end position="252"/>
    </location>
</feature>
<dbReference type="EMBL" id="BJWL01000013">
    <property type="protein sequence ID" value="GFY99009.1"/>
    <property type="molecule type" value="Genomic_DNA"/>
</dbReference>
<evidence type="ECO:0000256" key="1">
    <source>
        <dbReference type="SAM" id="MobiDB-lite"/>
    </source>
</evidence>
<evidence type="ECO:0000313" key="3">
    <source>
        <dbReference type="Proteomes" id="UP000585474"/>
    </source>
</evidence>
<comment type="caution">
    <text evidence="2">The sequence shown here is derived from an EMBL/GenBank/DDBJ whole genome shotgun (WGS) entry which is preliminary data.</text>
</comment>
<feature type="region of interest" description="Disordered" evidence="1">
    <location>
        <begin position="121"/>
        <end position="140"/>
    </location>
</feature>
<feature type="compositionally biased region" description="Polar residues" evidence="1">
    <location>
        <begin position="270"/>
        <end position="281"/>
    </location>
</feature>
<dbReference type="AlphaFoldDB" id="A0A7J0FLE7"/>
<evidence type="ECO:0000313" key="2">
    <source>
        <dbReference type="EMBL" id="GFY99009.1"/>
    </source>
</evidence>
<feature type="region of interest" description="Disordered" evidence="1">
    <location>
        <begin position="215"/>
        <end position="295"/>
    </location>
</feature>
<proteinExistence type="predicted"/>
<reference evidence="2 3" key="1">
    <citation type="submission" date="2019-07" db="EMBL/GenBank/DDBJ databases">
        <title>De Novo Assembly of kiwifruit Actinidia rufa.</title>
        <authorList>
            <person name="Sugita-Konishi S."/>
            <person name="Sato K."/>
            <person name="Mori E."/>
            <person name="Abe Y."/>
            <person name="Kisaki G."/>
            <person name="Hamano K."/>
            <person name="Suezawa K."/>
            <person name="Otani M."/>
            <person name="Fukuda T."/>
            <person name="Manabe T."/>
            <person name="Gomi K."/>
            <person name="Tabuchi M."/>
            <person name="Akimitsu K."/>
            <person name="Kataoka I."/>
        </authorList>
    </citation>
    <scope>NUCLEOTIDE SEQUENCE [LARGE SCALE GENOMIC DNA]</scope>
    <source>
        <strain evidence="3">cv. Fuchu</strain>
    </source>
</reference>
<name>A0A7J0FLE7_9ERIC</name>
<dbReference type="OrthoDB" id="10265489at2759"/>
<accession>A0A7J0FLE7</accession>